<feature type="region of interest" description="Disordered" evidence="1">
    <location>
        <begin position="300"/>
        <end position="348"/>
    </location>
</feature>
<accession>A0ABQ6G920</accession>
<sequence length="348" mass="39214">MLENQDQLGNRITAGKRLPDGSLDTTSPGNDYRVLQPWRVMDPNRTLAAFDALGMVVGTAVMDKPEEKLGDSLDEFVGNLTEAVSLDHLQNPLADPQAILGHATRRLVYDLFAYQRSKNQPDPQPAVVYTLARETHNADLEPGKQTKIQHSFSYSDGFGREIQKKIQAEPGPLVEGDPISNPRWVGSGWTIFNNKGKPVRQYEPFFDDTHHFMFAQAAGVSPILFYDPVGRIVATLHPNHTWEKVIFDAWRQETWDVNDTVTLELQNDKDVKGFFLNPDTTPRLPVSDYLPTWYAQRQDGALGPHEQNRTPPAKLQSTPRRPRSLTRTRLDVPSSRSPTIASREAIRP</sequence>
<evidence type="ECO:0000256" key="1">
    <source>
        <dbReference type="SAM" id="MobiDB-lite"/>
    </source>
</evidence>
<feature type="compositionally biased region" description="Polar residues" evidence="1">
    <location>
        <begin position="1"/>
        <end position="10"/>
    </location>
</feature>
<organism evidence="2 3">
    <name type="scientific">Dictyobacter halimunensis</name>
    <dbReference type="NCBI Taxonomy" id="3026934"/>
    <lineage>
        <taxon>Bacteria</taxon>
        <taxon>Bacillati</taxon>
        <taxon>Chloroflexota</taxon>
        <taxon>Ktedonobacteria</taxon>
        <taxon>Ktedonobacterales</taxon>
        <taxon>Dictyobacteraceae</taxon>
        <taxon>Dictyobacter</taxon>
    </lineage>
</organism>
<dbReference type="Proteomes" id="UP001344906">
    <property type="component" value="Unassembled WGS sequence"/>
</dbReference>
<gene>
    <name evidence="2" type="ORF">KDH_79460</name>
</gene>
<proteinExistence type="predicted"/>
<reference evidence="2 3" key="1">
    <citation type="submission" date="2023-02" db="EMBL/GenBank/DDBJ databases">
        <title>Dictyobacter halimunensis sp. nov., a new member of the class Ktedonobacteria from forest soil in a geothermal area.</title>
        <authorList>
            <person name="Rachmania M.K."/>
            <person name="Ningsih F."/>
            <person name="Sakai Y."/>
            <person name="Yabe S."/>
            <person name="Yokota A."/>
            <person name="Sjamsuridzal W."/>
        </authorList>
    </citation>
    <scope>NUCLEOTIDE SEQUENCE [LARGE SCALE GENOMIC DNA]</scope>
    <source>
        <strain evidence="2 3">S3.2.2.5</strain>
    </source>
</reference>
<feature type="region of interest" description="Disordered" evidence="1">
    <location>
        <begin position="1"/>
        <end position="30"/>
    </location>
</feature>
<keyword evidence="3" id="KW-1185">Reference proteome</keyword>
<dbReference type="EMBL" id="BSRI01000002">
    <property type="protein sequence ID" value="GLV61129.1"/>
    <property type="molecule type" value="Genomic_DNA"/>
</dbReference>
<protein>
    <submittedName>
        <fullName evidence="2">Uncharacterized protein</fullName>
    </submittedName>
</protein>
<comment type="caution">
    <text evidence="2">The sequence shown here is derived from an EMBL/GenBank/DDBJ whole genome shotgun (WGS) entry which is preliminary data.</text>
</comment>
<evidence type="ECO:0000313" key="3">
    <source>
        <dbReference type="Proteomes" id="UP001344906"/>
    </source>
</evidence>
<name>A0ABQ6G920_9CHLR</name>
<evidence type="ECO:0000313" key="2">
    <source>
        <dbReference type="EMBL" id="GLV61129.1"/>
    </source>
</evidence>